<dbReference type="Proteomes" id="UP000635278">
    <property type="component" value="Unassembled WGS sequence"/>
</dbReference>
<evidence type="ECO:0000256" key="3">
    <source>
        <dbReference type="ARBA" id="ARBA00023004"/>
    </source>
</evidence>
<protein>
    <submittedName>
        <fullName evidence="7">Cytochrome c</fullName>
    </submittedName>
</protein>
<evidence type="ECO:0000256" key="4">
    <source>
        <dbReference type="PROSITE-ProRule" id="PRU00433"/>
    </source>
</evidence>
<dbReference type="InterPro" id="IPR009056">
    <property type="entry name" value="Cyt_c-like_dom"/>
</dbReference>
<dbReference type="PROSITE" id="PS51007">
    <property type="entry name" value="CYTC"/>
    <property type="match status" value="1"/>
</dbReference>
<gene>
    <name evidence="7" type="ORF">GOB93_05575</name>
</gene>
<keyword evidence="1 4" id="KW-0349">Heme</keyword>
<proteinExistence type="predicted"/>
<evidence type="ECO:0000313" key="8">
    <source>
        <dbReference type="Proteomes" id="UP000635278"/>
    </source>
</evidence>
<dbReference type="InterPro" id="IPR036909">
    <property type="entry name" value="Cyt_c-like_dom_sf"/>
</dbReference>
<evidence type="ECO:0000256" key="2">
    <source>
        <dbReference type="ARBA" id="ARBA00022723"/>
    </source>
</evidence>
<evidence type="ECO:0000259" key="6">
    <source>
        <dbReference type="PROSITE" id="PS51007"/>
    </source>
</evidence>
<evidence type="ECO:0000313" key="7">
    <source>
        <dbReference type="EMBL" id="NHN84113.1"/>
    </source>
</evidence>
<keyword evidence="2 4" id="KW-0479">Metal-binding</keyword>
<accession>A0ABX0JKZ0</accession>
<dbReference type="SUPFAM" id="SSF46626">
    <property type="entry name" value="Cytochrome c"/>
    <property type="match status" value="1"/>
</dbReference>
<dbReference type="RefSeq" id="WP_173582496.1">
    <property type="nucleotide sequence ID" value="NZ_WOTB01000005.1"/>
</dbReference>
<dbReference type="EMBL" id="WOTB01000005">
    <property type="protein sequence ID" value="NHN84113.1"/>
    <property type="molecule type" value="Genomic_DNA"/>
</dbReference>
<feature type="domain" description="Cytochrome c" evidence="6">
    <location>
        <begin position="175"/>
        <end position="261"/>
    </location>
</feature>
<evidence type="ECO:0000256" key="1">
    <source>
        <dbReference type="ARBA" id="ARBA00022617"/>
    </source>
</evidence>
<feature type="signal peptide" evidence="5">
    <location>
        <begin position="1"/>
        <end position="31"/>
    </location>
</feature>
<dbReference type="Pfam" id="PF13442">
    <property type="entry name" value="Cytochrome_CBB3"/>
    <property type="match status" value="1"/>
</dbReference>
<keyword evidence="3 4" id="KW-0408">Iron</keyword>
<organism evidence="7 8">
    <name type="scientific">Acetobacter musti</name>
    <dbReference type="NCBI Taxonomy" id="864732"/>
    <lineage>
        <taxon>Bacteria</taxon>
        <taxon>Pseudomonadati</taxon>
        <taxon>Pseudomonadota</taxon>
        <taxon>Alphaproteobacteria</taxon>
        <taxon>Acetobacterales</taxon>
        <taxon>Acetobacteraceae</taxon>
        <taxon>Acetobacter</taxon>
    </lineage>
</organism>
<dbReference type="Gene3D" id="1.10.760.10">
    <property type="entry name" value="Cytochrome c-like domain"/>
    <property type="match status" value="1"/>
</dbReference>
<evidence type="ECO:0000256" key="5">
    <source>
        <dbReference type="SAM" id="SignalP"/>
    </source>
</evidence>
<feature type="chain" id="PRO_5045499944" evidence="5">
    <location>
        <begin position="32"/>
        <end position="274"/>
    </location>
</feature>
<reference evidence="7 8" key="1">
    <citation type="journal article" date="2020" name="Int. J. Syst. Evol. Microbiol.">
        <title>Novel acetic acid bacteria from cider fermentations: Acetobacter conturbans sp. nov. and Acetobacter fallax sp. nov.</title>
        <authorList>
            <person name="Sombolestani A.S."/>
            <person name="Cleenwerck I."/>
            <person name="Cnockaert M."/>
            <person name="Borremans W."/>
            <person name="Wieme A.D."/>
            <person name="De Vuyst L."/>
            <person name="Vandamme P."/>
        </authorList>
    </citation>
    <scope>NUCLEOTIDE SEQUENCE [LARGE SCALE GENOMIC DNA]</scope>
    <source>
        <strain evidence="7 8">LMG 30640</strain>
    </source>
</reference>
<name>A0ABX0JKZ0_9PROT</name>
<sequence>MRSARQSRPVRRRKVVMALEMSLLCLPSAHAASGILTVGEGTTAKQYSASALLRRPDVTRLDLSRSGEPLGASVPAVPLPHLVASSDQGLSFAATDNFVARIPPDVFSRARRDGTSAWIAIEEQPWPRRDGQDIGPFALVWTGPGAEKIDREQWVDHLAAITPGRDAKLPAATGSVARRGRDVFTISCLPCHRVSGAGYGTRGPDLGGPLPVSRRLTKERFDRTVRHPEQVRPDAVMKGFTAEQIPDADLDAIRVWLGQVGPATTSVTQPSQNR</sequence>
<keyword evidence="5" id="KW-0732">Signal</keyword>
<keyword evidence="8" id="KW-1185">Reference proteome</keyword>
<comment type="caution">
    <text evidence="7">The sequence shown here is derived from an EMBL/GenBank/DDBJ whole genome shotgun (WGS) entry which is preliminary data.</text>
</comment>